<dbReference type="AlphaFoldDB" id="A0A4Y9ZMR8"/>
<evidence type="ECO:0000313" key="3">
    <source>
        <dbReference type="EMBL" id="TFY76092.1"/>
    </source>
</evidence>
<dbReference type="PANTHER" id="PTHR41814">
    <property type="entry name" value="EXPRESSED PROTEIN"/>
    <property type="match status" value="1"/>
</dbReference>
<keyword evidence="4" id="KW-1185">Reference proteome</keyword>
<dbReference type="GO" id="GO:0003824">
    <property type="term" value="F:catalytic activity"/>
    <property type="evidence" value="ECO:0007669"/>
    <property type="project" value="UniProtKB-ARBA"/>
</dbReference>
<evidence type="ECO:0000256" key="1">
    <source>
        <dbReference type="SAM" id="MobiDB-lite"/>
    </source>
</evidence>
<gene>
    <name evidence="3" type="ORF">EWM64_g7921</name>
</gene>
<comment type="caution">
    <text evidence="3">The sequence shown here is derived from an EMBL/GenBank/DDBJ whole genome shotgun (WGS) entry which is preliminary data.</text>
</comment>
<name>A0A4Y9ZMR8_9AGAM</name>
<dbReference type="EMBL" id="SFCI01001324">
    <property type="protein sequence ID" value="TFY76092.1"/>
    <property type="molecule type" value="Genomic_DNA"/>
</dbReference>
<dbReference type="Gene3D" id="1.50.10.10">
    <property type="match status" value="1"/>
</dbReference>
<dbReference type="Proteomes" id="UP000298061">
    <property type="component" value="Unassembled WGS sequence"/>
</dbReference>
<protein>
    <submittedName>
        <fullName evidence="3">Uncharacterized protein</fullName>
    </submittedName>
</protein>
<feature type="signal peptide" evidence="2">
    <location>
        <begin position="1"/>
        <end position="23"/>
    </location>
</feature>
<dbReference type="STRING" id="135208.A0A4Y9ZMR8"/>
<dbReference type="InterPro" id="IPR008928">
    <property type="entry name" value="6-hairpin_glycosidase_sf"/>
</dbReference>
<accession>A0A4Y9ZMR8</accession>
<dbReference type="OrthoDB" id="4138492at2759"/>
<feature type="region of interest" description="Disordered" evidence="1">
    <location>
        <begin position="323"/>
        <end position="366"/>
    </location>
</feature>
<dbReference type="GO" id="GO:0005975">
    <property type="term" value="P:carbohydrate metabolic process"/>
    <property type="evidence" value="ECO:0007669"/>
    <property type="project" value="InterPro"/>
</dbReference>
<dbReference type="InterPro" id="IPR012341">
    <property type="entry name" value="6hp_glycosidase-like_sf"/>
</dbReference>
<evidence type="ECO:0000256" key="2">
    <source>
        <dbReference type="SAM" id="SignalP"/>
    </source>
</evidence>
<dbReference type="SUPFAM" id="SSF48208">
    <property type="entry name" value="Six-hairpin glycosidases"/>
    <property type="match status" value="1"/>
</dbReference>
<reference evidence="3 4" key="1">
    <citation type="submission" date="2019-02" db="EMBL/GenBank/DDBJ databases">
        <title>Genome sequencing of the rare red list fungi Hericium alpestre (H. flagellum).</title>
        <authorList>
            <person name="Buettner E."/>
            <person name="Kellner H."/>
        </authorList>
    </citation>
    <scope>NUCLEOTIDE SEQUENCE [LARGE SCALE GENOMIC DNA]</scope>
    <source>
        <strain evidence="3 4">DSM 108284</strain>
    </source>
</reference>
<feature type="chain" id="PRO_5021301913" evidence="2">
    <location>
        <begin position="24"/>
        <end position="448"/>
    </location>
</feature>
<dbReference type="PANTHER" id="PTHR41814:SF1">
    <property type="entry name" value="CELLULASE"/>
    <property type="match status" value="1"/>
</dbReference>
<sequence length="448" mass="48002">MLWRSSHISVLSLILWCSTRSVAQNLSDDQISLVKQRLAESATHSWEYGTRAQSLLELDASGFSVLSPVSLPPSTSLNTTANSSLSDVFAIAQNIVGNRAKSNQDATGPQPLINDSSAGDPCSIGVAVLLANWTGLGAVDGLDYAGAATDQLNFLWSDSVPKTSDGAFSHRIEQVQLCDKSANGLWKHIQLGSSVDDGHWSTGASYRTKSKADTDIIQGNAWATAGMLRVLGTMKNSQYANSFKNEIKDLTNWAFDIQRAMYPLLQSSGLFKNYADSNASNNFDDASSTAMMAATVYRMSLLTGKHTYLPDAERSRMALLSLTGSSSSSLARRQDPSQSRESSADSRASSRESTTTSAPAINAPLPSREQPVTAILAVLMFADGICSSASMIRDTPHAPGGHRRRRCAATVEVVEEANPAAARIVLLGHRRVGVDHGRDLTSPWVYGG</sequence>
<proteinExistence type="predicted"/>
<evidence type="ECO:0000313" key="4">
    <source>
        <dbReference type="Proteomes" id="UP000298061"/>
    </source>
</evidence>
<organism evidence="3 4">
    <name type="scientific">Hericium alpestre</name>
    <dbReference type="NCBI Taxonomy" id="135208"/>
    <lineage>
        <taxon>Eukaryota</taxon>
        <taxon>Fungi</taxon>
        <taxon>Dikarya</taxon>
        <taxon>Basidiomycota</taxon>
        <taxon>Agaricomycotina</taxon>
        <taxon>Agaricomycetes</taxon>
        <taxon>Russulales</taxon>
        <taxon>Hericiaceae</taxon>
        <taxon>Hericium</taxon>
    </lineage>
</organism>
<keyword evidence="2" id="KW-0732">Signal</keyword>